<keyword evidence="3" id="KW-0540">Nuclease</keyword>
<evidence type="ECO:0000256" key="15">
    <source>
        <dbReference type="SAM" id="MobiDB-lite"/>
    </source>
</evidence>
<feature type="region of interest" description="Disordered" evidence="15">
    <location>
        <begin position="208"/>
        <end position="235"/>
    </location>
</feature>
<dbReference type="GO" id="GO:0005634">
    <property type="term" value="C:nucleus"/>
    <property type="evidence" value="ECO:0007669"/>
    <property type="project" value="UniProtKB-ARBA"/>
</dbReference>
<accession>A0A9Q3GFI3</accession>
<keyword evidence="11" id="KW-0808">Transferase</keyword>
<sequence>MVEYRIELAEKYRLSGSNFIDWKVRMKSIYTFKKLYALATGTESIKMAAERDKLDPERRELAFKIIFINCDVKIAAQFSSEENNDPTILWSSIDRYYQPKTIQNQTMYLKQIFSTFLQKNKLVEALNKLLKNTRQLFSLIEDKTVKPSVLLDSMVAMWVIRKLPDKYKTIGELWLNKFEIEKATPSLKDKIEELHAYIIQTEDDSETKKALSSQKNKNKNKTTTRCSNNSHNPLAQHSKEDFWKLHPEKCPKNNKPIKALVARNDTISNSYFVLDLCTTTSKVNSLSYFQSIDLTTFLRTHHIIKLLNQNEFKVIDQNGRQVVTGSLASGNLTQSYPPKALLCSTIPSKLTTLHKAAGNPSLDYFRKMIPKLNIPQLSCITCSTCKITKTLFSGNFPKSNRRLEFLHIDLCGPISPPSASAKTKEVLKKYIIKIKCQTALQVANIISNNGKEFINTDLQDFFERRGISHLTTAPYTPEQNPFAERANQTTITKTRCLLKDSRLDLSLWKKAANTAVYLENITPSKNINFNTPFHKWFNKEPSLRHLQPFGCLAIMLKQKKNGKFDETGSQGIFLGYKETHRSDRIMDPGTGKVKITHHVKFLPTEFPSFDPNSPMTNQNSFLLVPNEMKTVPVVKDISPTTVQETNPCESEENLKADFTSPDEEDTSIQPKL</sequence>
<keyword evidence="8" id="KW-0694">RNA-binding</keyword>
<keyword evidence="11" id="KW-0239">DNA-directed DNA polymerase</keyword>
<evidence type="ECO:0000256" key="4">
    <source>
        <dbReference type="ARBA" id="ARBA00022723"/>
    </source>
</evidence>
<dbReference type="InterPro" id="IPR036397">
    <property type="entry name" value="RNaseH_sf"/>
</dbReference>
<evidence type="ECO:0000256" key="3">
    <source>
        <dbReference type="ARBA" id="ARBA00022722"/>
    </source>
</evidence>
<dbReference type="GO" id="GO:0046872">
    <property type="term" value="F:metal ion binding"/>
    <property type="evidence" value="ECO:0007669"/>
    <property type="project" value="UniProtKB-KW"/>
</dbReference>
<evidence type="ECO:0000259" key="16">
    <source>
        <dbReference type="PROSITE" id="PS50994"/>
    </source>
</evidence>
<protein>
    <recommendedName>
        <fullName evidence="16">Integrase catalytic domain-containing protein</fullName>
    </recommendedName>
</protein>
<evidence type="ECO:0000256" key="12">
    <source>
        <dbReference type="ARBA" id="ARBA00023172"/>
    </source>
</evidence>
<proteinExistence type="predicted"/>
<dbReference type="PANTHER" id="PTHR42648">
    <property type="entry name" value="TRANSPOSASE, PUTATIVE-RELATED"/>
    <property type="match status" value="1"/>
</dbReference>
<keyword evidence="1" id="KW-0815">Transposition</keyword>
<keyword evidence="9" id="KW-0229">DNA integration</keyword>
<dbReference type="GO" id="GO:0003723">
    <property type="term" value="F:RNA binding"/>
    <property type="evidence" value="ECO:0007669"/>
    <property type="project" value="UniProtKB-KW"/>
</dbReference>
<dbReference type="InterPro" id="IPR039537">
    <property type="entry name" value="Retrotran_Ty1/copia-like"/>
</dbReference>
<evidence type="ECO:0000256" key="10">
    <source>
        <dbReference type="ARBA" id="ARBA00022918"/>
    </source>
</evidence>
<keyword evidence="4" id="KW-0479">Metal-binding</keyword>
<keyword evidence="2" id="KW-0548">Nucleotidyltransferase</keyword>
<evidence type="ECO:0000256" key="7">
    <source>
        <dbReference type="ARBA" id="ARBA00022842"/>
    </source>
</evidence>
<dbReference type="GO" id="GO:0016787">
    <property type="term" value="F:hydrolase activity"/>
    <property type="evidence" value="ECO:0007669"/>
    <property type="project" value="UniProtKB-KW"/>
</dbReference>
<evidence type="ECO:0000256" key="1">
    <source>
        <dbReference type="ARBA" id="ARBA00022578"/>
    </source>
</evidence>
<dbReference type="InterPro" id="IPR057670">
    <property type="entry name" value="SH3_retrovirus"/>
</dbReference>
<dbReference type="PROSITE" id="PS50994">
    <property type="entry name" value="INTEGRASE"/>
    <property type="match status" value="1"/>
</dbReference>
<comment type="caution">
    <text evidence="17">The sequence shown here is derived from an EMBL/GenBank/DDBJ whole genome shotgun (WGS) entry which is preliminary data.</text>
</comment>
<dbReference type="PANTHER" id="PTHR42648:SF11">
    <property type="entry name" value="TRANSPOSON TY4-P GAG-POL POLYPROTEIN"/>
    <property type="match status" value="1"/>
</dbReference>
<dbReference type="GO" id="GO:0015074">
    <property type="term" value="P:DNA integration"/>
    <property type="evidence" value="ECO:0007669"/>
    <property type="project" value="UniProtKB-KW"/>
</dbReference>
<keyword evidence="6" id="KW-0378">Hydrolase</keyword>
<feature type="compositionally biased region" description="Polar residues" evidence="15">
    <location>
        <begin position="638"/>
        <end position="648"/>
    </location>
</feature>
<name>A0A9Q3GFI3_9BASI</name>
<evidence type="ECO:0000256" key="14">
    <source>
        <dbReference type="ARBA" id="ARBA00049244"/>
    </source>
</evidence>
<reference evidence="17" key="1">
    <citation type="submission" date="2021-03" db="EMBL/GenBank/DDBJ databases">
        <title>Draft genome sequence of rust myrtle Austropuccinia psidii MF-1, a brazilian biotype.</title>
        <authorList>
            <person name="Quecine M.C."/>
            <person name="Pachon D.M.R."/>
            <person name="Bonatelli M.L."/>
            <person name="Correr F.H."/>
            <person name="Franceschini L.M."/>
            <person name="Leite T.F."/>
            <person name="Margarido G.R.A."/>
            <person name="Almeida C.A."/>
            <person name="Ferrarezi J.A."/>
            <person name="Labate C.A."/>
        </authorList>
    </citation>
    <scope>NUCLEOTIDE SEQUENCE</scope>
    <source>
        <strain evidence="17">MF-1</strain>
    </source>
</reference>
<evidence type="ECO:0000256" key="8">
    <source>
        <dbReference type="ARBA" id="ARBA00022884"/>
    </source>
</evidence>
<evidence type="ECO:0000313" key="17">
    <source>
        <dbReference type="EMBL" id="MBW0465266.1"/>
    </source>
</evidence>
<dbReference type="GO" id="GO:0032196">
    <property type="term" value="P:transposition"/>
    <property type="evidence" value="ECO:0007669"/>
    <property type="project" value="UniProtKB-KW"/>
</dbReference>
<dbReference type="GO" id="GO:0004519">
    <property type="term" value="F:endonuclease activity"/>
    <property type="evidence" value="ECO:0007669"/>
    <property type="project" value="UniProtKB-KW"/>
</dbReference>
<evidence type="ECO:0000256" key="9">
    <source>
        <dbReference type="ARBA" id="ARBA00022908"/>
    </source>
</evidence>
<evidence type="ECO:0000256" key="6">
    <source>
        <dbReference type="ARBA" id="ARBA00022801"/>
    </source>
</evidence>
<dbReference type="InterPro" id="IPR001584">
    <property type="entry name" value="Integrase_cat-core"/>
</dbReference>
<evidence type="ECO:0000256" key="5">
    <source>
        <dbReference type="ARBA" id="ARBA00022759"/>
    </source>
</evidence>
<dbReference type="GO" id="GO:0003964">
    <property type="term" value="F:RNA-directed DNA polymerase activity"/>
    <property type="evidence" value="ECO:0007669"/>
    <property type="project" value="UniProtKB-KW"/>
</dbReference>
<keyword evidence="12" id="KW-0233">DNA recombination</keyword>
<evidence type="ECO:0000256" key="2">
    <source>
        <dbReference type="ARBA" id="ARBA00022695"/>
    </source>
</evidence>
<keyword evidence="7" id="KW-0460">Magnesium</keyword>
<feature type="domain" description="Integrase catalytic" evidence="16">
    <location>
        <begin position="413"/>
        <end position="540"/>
    </location>
</feature>
<dbReference type="Proteomes" id="UP000765509">
    <property type="component" value="Unassembled WGS sequence"/>
</dbReference>
<dbReference type="Pfam" id="PF25597">
    <property type="entry name" value="SH3_retrovirus"/>
    <property type="match status" value="1"/>
</dbReference>
<dbReference type="GO" id="GO:0003887">
    <property type="term" value="F:DNA-directed DNA polymerase activity"/>
    <property type="evidence" value="ECO:0007669"/>
    <property type="project" value="UniProtKB-KW"/>
</dbReference>
<dbReference type="EMBL" id="AVOT02000995">
    <property type="protein sequence ID" value="MBW0465266.1"/>
    <property type="molecule type" value="Genomic_DNA"/>
</dbReference>
<comment type="catalytic activity">
    <reaction evidence="13">
        <text>DNA(n) + a 2'-deoxyribonucleoside 5'-triphosphate = DNA(n+1) + diphosphate</text>
        <dbReference type="Rhea" id="RHEA:22508"/>
        <dbReference type="Rhea" id="RHEA-COMP:17339"/>
        <dbReference type="Rhea" id="RHEA-COMP:17340"/>
        <dbReference type="ChEBI" id="CHEBI:33019"/>
        <dbReference type="ChEBI" id="CHEBI:61560"/>
        <dbReference type="ChEBI" id="CHEBI:173112"/>
        <dbReference type="EC" id="2.7.7.49"/>
    </reaction>
</comment>
<gene>
    <name evidence="17" type="ORF">O181_004981</name>
</gene>
<organism evidence="17 18">
    <name type="scientific">Austropuccinia psidii MF-1</name>
    <dbReference type="NCBI Taxonomy" id="1389203"/>
    <lineage>
        <taxon>Eukaryota</taxon>
        <taxon>Fungi</taxon>
        <taxon>Dikarya</taxon>
        <taxon>Basidiomycota</taxon>
        <taxon>Pucciniomycotina</taxon>
        <taxon>Pucciniomycetes</taxon>
        <taxon>Pucciniales</taxon>
        <taxon>Sphaerophragmiaceae</taxon>
        <taxon>Austropuccinia</taxon>
    </lineage>
</organism>
<evidence type="ECO:0000313" key="18">
    <source>
        <dbReference type="Proteomes" id="UP000765509"/>
    </source>
</evidence>
<keyword evidence="5" id="KW-0255">Endonuclease</keyword>
<dbReference type="InterPro" id="IPR012337">
    <property type="entry name" value="RNaseH-like_sf"/>
</dbReference>
<dbReference type="GO" id="GO:0006310">
    <property type="term" value="P:DNA recombination"/>
    <property type="evidence" value="ECO:0007669"/>
    <property type="project" value="UniProtKB-KW"/>
</dbReference>
<dbReference type="SUPFAM" id="SSF53098">
    <property type="entry name" value="Ribonuclease H-like"/>
    <property type="match status" value="1"/>
</dbReference>
<dbReference type="AlphaFoldDB" id="A0A9Q3GFI3"/>
<evidence type="ECO:0000256" key="13">
    <source>
        <dbReference type="ARBA" id="ARBA00048173"/>
    </source>
</evidence>
<evidence type="ECO:0000256" key="11">
    <source>
        <dbReference type="ARBA" id="ARBA00022932"/>
    </source>
</evidence>
<comment type="catalytic activity">
    <reaction evidence="14">
        <text>DNA(n) + a 2'-deoxyribonucleoside 5'-triphosphate = DNA(n+1) + diphosphate</text>
        <dbReference type="Rhea" id="RHEA:22508"/>
        <dbReference type="Rhea" id="RHEA-COMP:17339"/>
        <dbReference type="Rhea" id="RHEA-COMP:17340"/>
        <dbReference type="ChEBI" id="CHEBI:33019"/>
        <dbReference type="ChEBI" id="CHEBI:61560"/>
        <dbReference type="ChEBI" id="CHEBI:173112"/>
        <dbReference type="EC" id="2.7.7.7"/>
    </reaction>
</comment>
<feature type="region of interest" description="Disordered" evidence="15">
    <location>
        <begin position="637"/>
        <end position="672"/>
    </location>
</feature>
<keyword evidence="10" id="KW-0695">RNA-directed DNA polymerase</keyword>
<keyword evidence="18" id="KW-1185">Reference proteome</keyword>
<dbReference type="Gene3D" id="3.30.420.10">
    <property type="entry name" value="Ribonuclease H-like superfamily/Ribonuclease H"/>
    <property type="match status" value="1"/>
</dbReference>